<dbReference type="AlphaFoldDB" id="A0A7S1M6U2"/>
<keyword evidence="2" id="KW-0812">Transmembrane</keyword>
<feature type="region of interest" description="Disordered" evidence="1">
    <location>
        <begin position="171"/>
        <end position="195"/>
    </location>
</feature>
<keyword evidence="2" id="KW-0472">Membrane</keyword>
<accession>A0A7S1M6U2</accession>
<evidence type="ECO:0000256" key="1">
    <source>
        <dbReference type="SAM" id="MobiDB-lite"/>
    </source>
</evidence>
<reference evidence="3" key="1">
    <citation type="submission" date="2021-01" db="EMBL/GenBank/DDBJ databases">
        <authorList>
            <person name="Corre E."/>
            <person name="Pelletier E."/>
            <person name="Niang G."/>
            <person name="Scheremetjew M."/>
            <person name="Finn R."/>
            <person name="Kale V."/>
            <person name="Holt S."/>
            <person name="Cochrane G."/>
            <person name="Meng A."/>
            <person name="Brown T."/>
            <person name="Cohen L."/>
        </authorList>
    </citation>
    <scope>NUCLEOTIDE SEQUENCE</scope>
    <source>
        <strain evidence="3">OF101</strain>
    </source>
</reference>
<evidence type="ECO:0000313" key="3">
    <source>
        <dbReference type="EMBL" id="CAD9123019.1"/>
    </source>
</evidence>
<name>A0A7S1M6U2_ALECA</name>
<organism evidence="3">
    <name type="scientific">Alexandrium catenella</name>
    <name type="common">Red tide dinoflagellate</name>
    <name type="synonym">Gonyaulax catenella</name>
    <dbReference type="NCBI Taxonomy" id="2925"/>
    <lineage>
        <taxon>Eukaryota</taxon>
        <taxon>Sar</taxon>
        <taxon>Alveolata</taxon>
        <taxon>Dinophyceae</taxon>
        <taxon>Gonyaulacales</taxon>
        <taxon>Pyrocystaceae</taxon>
        <taxon>Alexandrium</taxon>
    </lineage>
</organism>
<gene>
    <name evidence="3" type="ORF">ACAT0790_LOCUS18242</name>
</gene>
<keyword evidence="2" id="KW-1133">Transmembrane helix</keyword>
<feature type="transmembrane region" description="Helical" evidence="2">
    <location>
        <begin position="686"/>
        <end position="706"/>
    </location>
</feature>
<evidence type="ECO:0000256" key="2">
    <source>
        <dbReference type="SAM" id="Phobius"/>
    </source>
</evidence>
<sequence length="716" mass="77384">MGRPSARSRRLAGYHLWPDADCQAYPYIKFIDDEYRNLLNLGPDTGNGEGMSYASALQTEIPGESRIIKVIMNATDARYRPWRTKSNGLIGNYGVINLQPRSTANFLVKFYDIGDNGDKAGRLEFPRMAFTVYDMDTGPDGEGVESVTLDGFDEYILADDSEVLVEDLDDGRTRFSGTTPGDHTDNSKLGPTPGDPQALSALGLKRALTVTFTDLRTLRVQFKVSDAKAPRFFQFAFRPTVPCGAQVLPSLEAVGPLQTAIEALAGHKFQIWRAYVGDEVQVNDPIAVSTDPNDNDKTHTYRTPVAGTVKYLQLGLVETDDIDSWAPNRVIAVIEEPPPSMTRLAVSRDKGLIDSGVRVEAGSAPTITDGDAQRAASINGAAARVAAREWTGQDLQKKETRAEKAAETLYFEKYLKEVGDTVRRGEEIAMVKYEKEEAELMTDKGSEVRLVATHSGVVAERHEDLKPYEPLTLIPDHALMTLARFPPLKALDDQAVGATIPDDVELQEWKVQVGDTVKAKDVIAVVSSPGGGKERNVQALQGGVIASLQPLQPGDSSDRIEGSSSVLALVGKFPPLAVNPPDDVATDYTATNGKYFLAYRVTFGQQVLANTRVAVLADENGNPVQLLAPVTGTVASIVVGLKEGMDLQHVLSDTNLVTITEGPVNITATPPGSAEEGGSGSGSGSMWMWCFLLVVPLCCIAGLVMFRSVGKDRPLE</sequence>
<proteinExistence type="predicted"/>
<dbReference type="EMBL" id="HBGE01030276">
    <property type="protein sequence ID" value="CAD9123019.1"/>
    <property type="molecule type" value="Transcribed_RNA"/>
</dbReference>
<protein>
    <submittedName>
        <fullName evidence="3">Uncharacterized protein</fullName>
    </submittedName>
</protein>